<accession>A0A8D1Q9V5</accession>
<evidence type="ECO:0000313" key="3">
    <source>
        <dbReference type="Proteomes" id="UP000694724"/>
    </source>
</evidence>
<protein>
    <recommendedName>
        <fullName evidence="4">Ankyrin repeat domain 7</fullName>
    </recommendedName>
</protein>
<name>A0A8D1Q9V5_PIG</name>
<evidence type="ECO:0000256" key="1">
    <source>
        <dbReference type="PROSITE-ProRule" id="PRU00023"/>
    </source>
</evidence>
<dbReference type="Pfam" id="PF00023">
    <property type="entry name" value="Ank"/>
    <property type="match status" value="2"/>
</dbReference>
<dbReference type="PANTHER" id="PTHR24147">
    <property type="entry name" value="ANKYRIN REPEAT DOMAIN 36-RELATED"/>
    <property type="match status" value="1"/>
</dbReference>
<dbReference type="Pfam" id="PF12796">
    <property type="entry name" value="Ank_2"/>
    <property type="match status" value="1"/>
</dbReference>
<dbReference type="InterPro" id="IPR002110">
    <property type="entry name" value="Ankyrin_rpt"/>
</dbReference>
<reference evidence="2" key="1">
    <citation type="submission" date="2025-08" db="UniProtKB">
        <authorList>
            <consortium name="Ensembl"/>
        </authorList>
    </citation>
    <scope>IDENTIFICATION</scope>
</reference>
<feature type="repeat" description="ANK" evidence="1">
    <location>
        <begin position="73"/>
        <end position="105"/>
    </location>
</feature>
<feature type="repeat" description="ANK" evidence="1">
    <location>
        <begin position="136"/>
        <end position="168"/>
    </location>
</feature>
<evidence type="ECO:0008006" key="4">
    <source>
        <dbReference type="Google" id="ProtNLM"/>
    </source>
</evidence>
<dbReference type="InterPro" id="IPR050657">
    <property type="entry name" value="Ankyrin_repeat_domain"/>
</dbReference>
<dbReference type="InterPro" id="IPR036770">
    <property type="entry name" value="Ankyrin_rpt-contain_sf"/>
</dbReference>
<dbReference type="PRINTS" id="PR01415">
    <property type="entry name" value="ANKYRIN"/>
</dbReference>
<dbReference type="PROSITE" id="PS50088">
    <property type="entry name" value="ANK_REPEAT"/>
    <property type="match status" value="3"/>
</dbReference>
<evidence type="ECO:0000313" key="2">
    <source>
        <dbReference type="Ensembl" id="ENSSSCP00055018017.1"/>
    </source>
</evidence>
<keyword evidence="1" id="KW-0040">ANK repeat</keyword>
<feature type="repeat" description="ANK" evidence="1">
    <location>
        <begin position="200"/>
        <end position="232"/>
    </location>
</feature>
<dbReference type="Gene3D" id="1.25.40.20">
    <property type="entry name" value="Ankyrin repeat-containing domain"/>
    <property type="match status" value="3"/>
</dbReference>
<proteinExistence type="predicted"/>
<dbReference type="PANTHER" id="PTHR24147:SF60">
    <property type="entry name" value="ANKYRIN REPEAT DOMAIN-CONTAINING PROTEIN 26-RELATED"/>
    <property type="match status" value="1"/>
</dbReference>
<sequence length="263" mass="29331">VQSTSKVQMNCKENAETYRVIKAVDKRGFKDSGYHIRDKDLGKIHRAACEGNVARVQQILLLRKNGPNDKDKRNRTALHLACAGGHPAVVTLLVKWKCQLNLCDNENKTNLPPCQQEECTSILLEHGADPNLVDVKGYTALHYAVLGQNISIAAKLLSHKANIEARDKDDLTPLLLAVSENEQQMVGFLLRNQLEALSLYFRTALILAVNFASSSVVRLLLEQGVDISPQDRYGRNAEDYAVIKGHQITPHHQLDTRPKARLV</sequence>
<organism evidence="2 3">
    <name type="scientific">Sus scrofa</name>
    <name type="common">Pig</name>
    <dbReference type="NCBI Taxonomy" id="9823"/>
    <lineage>
        <taxon>Eukaryota</taxon>
        <taxon>Metazoa</taxon>
        <taxon>Chordata</taxon>
        <taxon>Craniata</taxon>
        <taxon>Vertebrata</taxon>
        <taxon>Euteleostomi</taxon>
        <taxon>Mammalia</taxon>
        <taxon>Eutheria</taxon>
        <taxon>Laurasiatheria</taxon>
        <taxon>Artiodactyla</taxon>
        <taxon>Suina</taxon>
        <taxon>Suidae</taxon>
        <taxon>Sus</taxon>
    </lineage>
</organism>
<dbReference type="Proteomes" id="UP000694724">
    <property type="component" value="Unplaced"/>
</dbReference>
<dbReference type="SMART" id="SM00248">
    <property type="entry name" value="ANK"/>
    <property type="match status" value="4"/>
</dbReference>
<dbReference type="Ensembl" id="ENSSSCT00055022778.1">
    <property type="protein sequence ID" value="ENSSSCP00055018017.1"/>
    <property type="gene ID" value="ENSSSCG00055011602.1"/>
</dbReference>
<dbReference type="AlphaFoldDB" id="A0A8D1Q9V5"/>
<dbReference type="PROSITE" id="PS50297">
    <property type="entry name" value="ANK_REP_REGION"/>
    <property type="match status" value="2"/>
</dbReference>
<dbReference type="SUPFAM" id="SSF48403">
    <property type="entry name" value="Ankyrin repeat"/>
    <property type="match status" value="1"/>
</dbReference>